<keyword evidence="11" id="KW-1185">Reference proteome</keyword>
<dbReference type="GO" id="GO:0007015">
    <property type="term" value="P:actin filament organization"/>
    <property type="evidence" value="ECO:0007669"/>
    <property type="project" value="TreeGrafter"/>
</dbReference>
<feature type="binding site" evidence="6">
    <location>
        <begin position="198"/>
        <end position="205"/>
    </location>
    <ligand>
        <name>ATP</name>
        <dbReference type="ChEBI" id="CHEBI:30616"/>
    </ligand>
</feature>
<feature type="region of interest" description="Disordered" evidence="8">
    <location>
        <begin position="1152"/>
        <end position="1248"/>
    </location>
</feature>
<dbReference type="Pfam" id="PF00063">
    <property type="entry name" value="Myosin_head"/>
    <property type="match status" value="3"/>
</dbReference>
<dbReference type="InterPro" id="IPR036961">
    <property type="entry name" value="Kinesin_motor_dom_sf"/>
</dbReference>
<evidence type="ECO:0000256" key="4">
    <source>
        <dbReference type="ARBA" id="ARBA00023175"/>
    </source>
</evidence>
<feature type="region of interest" description="Disordered" evidence="8">
    <location>
        <begin position="330"/>
        <end position="366"/>
    </location>
</feature>
<evidence type="ECO:0000256" key="2">
    <source>
        <dbReference type="ARBA" id="ARBA00022840"/>
    </source>
</evidence>
<keyword evidence="5 6" id="KW-0009">Actin-binding</keyword>
<evidence type="ECO:0000313" key="10">
    <source>
        <dbReference type="EMBL" id="THV04438.1"/>
    </source>
</evidence>
<dbReference type="GO" id="GO:0016459">
    <property type="term" value="C:myosin complex"/>
    <property type="evidence" value="ECO:0007669"/>
    <property type="project" value="UniProtKB-KW"/>
</dbReference>
<keyword evidence="7" id="KW-0175">Coiled coil</keyword>
<keyword evidence="10" id="KW-0378">Hydrolase</keyword>
<evidence type="ECO:0000256" key="6">
    <source>
        <dbReference type="PROSITE-ProRule" id="PRU00782"/>
    </source>
</evidence>
<evidence type="ECO:0000256" key="7">
    <source>
        <dbReference type="SAM" id="Coils"/>
    </source>
</evidence>
<reference evidence="10 11" key="1">
    <citation type="journal article" date="2019" name="Nat. Ecol. Evol.">
        <title>Megaphylogeny resolves global patterns of mushroom evolution.</title>
        <authorList>
            <person name="Varga T."/>
            <person name="Krizsan K."/>
            <person name="Foldi C."/>
            <person name="Dima B."/>
            <person name="Sanchez-Garcia M."/>
            <person name="Sanchez-Ramirez S."/>
            <person name="Szollosi G.J."/>
            <person name="Szarkandi J.G."/>
            <person name="Papp V."/>
            <person name="Albert L."/>
            <person name="Andreopoulos W."/>
            <person name="Angelini C."/>
            <person name="Antonin V."/>
            <person name="Barry K.W."/>
            <person name="Bougher N.L."/>
            <person name="Buchanan P."/>
            <person name="Buyck B."/>
            <person name="Bense V."/>
            <person name="Catcheside P."/>
            <person name="Chovatia M."/>
            <person name="Cooper J."/>
            <person name="Damon W."/>
            <person name="Desjardin D."/>
            <person name="Finy P."/>
            <person name="Geml J."/>
            <person name="Haridas S."/>
            <person name="Hughes K."/>
            <person name="Justo A."/>
            <person name="Karasinski D."/>
            <person name="Kautmanova I."/>
            <person name="Kiss B."/>
            <person name="Kocsube S."/>
            <person name="Kotiranta H."/>
            <person name="LaButti K.M."/>
            <person name="Lechner B.E."/>
            <person name="Liimatainen K."/>
            <person name="Lipzen A."/>
            <person name="Lukacs Z."/>
            <person name="Mihaltcheva S."/>
            <person name="Morgado L.N."/>
            <person name="Niskanen T."/>
            <person name="Noordeloos M.E."/>
            <person name="Ohm R.A."/>
            <person name="Ortiz-Santana B."/>
            <person name="Ovrebo C."/>
            <person name="Racz N."/>
            <person name="Riley R."/>
            <person name="Savchenko A."/>
            <person name="Shiryaev A."/>
            <person name="Soop K."/>
            <person name="Spirin V."/>
            <person name="Szebenyi C."/>
            <person name="Tomsovsky M."/>
            <person name="Tulloss R.E."/>
            <person name="Uehling J."/>
            <person name="Grigoriev I.V."/>
            <person name="Vagvolgyi C."/>
            <person name="Papp T."/>
            <person name="Martin F.M."/>
            <person name="Miettinen O."/>
            <person name="Hibbett D.S."/>
            <person name="Nagy L.G."/>
        </authorList>
    </citation>
    <scope>NUCLEOTIDE SEQUENCE [LARGE SCALE GENOMIC DNA]</scope>
    <source>
        <strain evidence="10 11">CBS 962.96</strain>
    </source>
</reference>
<feature type="region of interest" description="Disordered" evidence="8">
    <location>
        <begin position="228"/>
        <end position="281"/>
    </location>
</feature>
<feature type="compositionally biased region" description="Low complexity" evidence="8">
    <location>
        <begin position="344"/>
        <end position="354"/>
    </location>
</feature>
<dbReference type="GO" id="GO:0016020">
    <property type="term" value="C:membrane"/>
    <property type="evidence" value="ECO:0007669"/>
    <property type="project" value="TreeGrafter"/>
</dbReference>
<evidence type="ECO:0000313" key="11">
    <source>
        <dbReference type="Proteomes" id="UP000297245"/>
    </source>
</evidence>
<feature type="compositionally biased region" description="Pro residues" evidence="8">
    <location>
        <begin position="235"/>
        <end position="245"/>
    </location>
</feature>
<dbReference type="Gene3D" id="1.20.58.530">
    <property type="match status" value="2"/>
</dbReference>
<dbReference type="InterPro" id="IPR027417">
    <property type="entry name" value="P-loop_NTPase"/>
</dbReference>
<comment type="similarity">
    <text evidence="6">Belongs to the TRAFAC class myosin-kinesin ATPase superfamily. Myosin family.</text>
</comment>
<keyword evidence="4 6" id="KW-0505">Motor protein</keyword>
<dbReference type="EMBL" id="ML179056">
    <property type="protein sequence ID" value="THV04438.1"/>
    <property type="molecule type" value="Genomic_DNA"/>
</dbReference>
<feature type="coiled-coil region" evidence="7">
    <location>
        <begin position="1104"/>
        <end position="1139"/>
    </location>
</feature>
<evidence type="ECO:0000256" key="5">
    <source>
        <dbReference type="ARBA" id="ARBA00023203"/>
    </source>
</evidence>
<dbReference type="PANTHER" id="PTHR13140">
    <property type="entry name" value="MYOSIN"/>
    <property type="match status" value="1"/>
</dbReference>
<feature type="compositionally biased region" description="Basic residues" evidence="8">
    <location>
        <begin position="356"/>
        <end position="366"/>
    </location>
</feature>
<dbReference type="InterPro" id="IPR000048">
    <property type="entry name" value="IQ_motif_EF-hand-BS"/>
</dbReference>
<keyword evidence="2 6" id="KW-0067">ATP-binding</keyword>
<feature type="region of interest" description="Disordered" evidence="8">
    <location>
        <begin position="758"/>
        <end position="796"/>
    </location>
</feature>
<dbReference type="InterPro" id="IPR001609">
    <property type="entry name" value="Myosin_head_motor_dom-like"/>
</dbReference>
<keyword evidence="1 6" id="KW-0547">Nucleotide-binding</keyword>
<feature type="compositionally biased region" description="Low complexity" evidence="8">
    <location>
        <begin position="781"/>
        <end position="796"/>
    </location>
</feature>
<feature type="region of interest" description="Disordered" evidence="8">
    <location>
        <begin position="151"/>
        <end position="170"/>
    </location>
</feature>
<dbReference type="PROSITE" id="PS50096">
    <property type="entry name" value="IQ"/>
    <property type="match status" value="1"/>
</dbReference>
<dbReference type="GO" id="GO:0016787">
    <property type="term" value="F:hydrolase activity"/>
    <property type="evidence" value="ECO:0007669"/>
    <property type="project" value="UniProtKB-KW"/>
</dbReference>
<evidence type="ECO:0000256" key="3">
    <source>
        <dbReference type="ARBA" id="ARBA00023123"/>
    </source>
</evidence>
<dbReference type="SMART" id="SM00242">
    <property type="entry name" value="MYSc"/>
    <property type="match status" value="1"/>
</dbReference>
<dbReference type="Gene3D" id="6.20.240.20">
    <property type="match status" value="1"/>
</dbReference>
<dbReference type="Gene3D" id="1.20.120.720">
    <property type="entry name" value="Myosin VI head, motor domain, U50 subdomain"/>
    <property type="match status" value="2"/>
</dbReference>
<feature type="region of interest" description="Disordered" evidence="8">
    <location>
        <begin position="852"/>
        <end position="887"/>
    </location>
</feature>
<dbReference type="PANTHER" id="PTHR13140:SF706">
    <property type="entry name" value="DILUTE CLASS UNCONVENTIONAL MYOSIN, ISOFORM C"/>
    <property type="match status" value="1"/>
</dbReference>
<dbReference type="Proteomes" id="UP000297245">
    <property type="component" value="Unassembled WGS sequence"/>
</dbReference>
<feature type="compositionally biased region" description="Polar residues" evidence="8">
    <location>
        <begin position="1276"/>
        <end position="1287"/>
    </location>
</feature>
<dbReference type="PRINTS" id="PR00193">
    <property type="entry name" value="MYOSINHEAVY"/>
</dbReference>
<feature type="region of interest" description="Disordered" evidence="8">
    <location>
        <begin position="1261"/>
        <end position="1360"/>
    </location>
</feature>
<dbReference type="GO" id="GO:0005524">
    <property type="term" value="F:ATP binding"/>
    <property type="evidence" value="ECO:0007669"/>
    <property type="project" value="UniProtKB-UniRule"/>
</dbReference>
<proteinExistence type="inferred from homology"/>
<dbReference type="Gene3D" id="3.40.850.10">
    <property type="entry name" value="Kinesin motor domain"/>
    <property type="match status" value="4"/>
</dbReference>
<dbReference type="PROSITE" id="PS51456">
    <property type="entry name" value="MYOSIN_MOTOR"/>
    <property type="match status" value="1"/>
</dbReference>
<feature type="compositionally biased region" description="Gly residues" evidence="8">
    <location>
        <begin position="869"/>
        <end position="882"/>
    </location>
</feature>
<dbReference type="GO" id="GO:0000146">
    <property type="term" value="F:microfilament motor activity"/>
    <property type="evidence" value="ECO:0007669"/>
    <property type="project" value="TreeGrafter"/>
</dbReference>
<feature type="compositionally biased region" description="Basic and acidic residues" evidence="8">
    <location>
        <begin position="1200"/>
        <end position="1211"/>
    </location>
</feature>
<dbReference type="Gene3D" id="1.20.5.190">
    <property type="match status" value="1"/>
</dbReference>
<feature type="region of interest" description="Actin-binding" evidence="6">
    <location>
        <begin position="903"/>
        <end position="925"/>
    </location>
</feature>
<feature type="domain" description="Myosin motor" evidence="9">
    <location>
        <begin position="78"/>
        <end position="1052"/>
    </location>
</feature>
<feature type="compositionally biased region" description="Low complexity" evidence="8">
    <location>
        <begin position="1288"/>
        <end position="1312"/>
    </location>
</feature>
<dbReference type="Gene3D" id="1.10.10.820">
    <property type="match status" value="1"/>
</dbReference>
<gene>
    <name evidence="10" type="ORF">K435DRAFT_961900</name>
</gene>
<feature type="compositionally biased region" description="Basic and acidic residues" evidence="8">
    <location>
        <begin position="858"/>
        <end position="868"/>
    </location>
</feature>
<organism evidence="10 11">
    <name type="scientific">Dendrothele bispora (strain CBS 962.96)</name>
    <dbReference type="NCBI Taxonomy" id="1314807"/>
    <lineage>
        <taxon>Eukaryota</taxon>
        <taxon>Fungi</taxon>
        <taxon>Dikarya</taxon>
        <taxon>Basidiomycota</taxon>
        <taxon>Agaricomycotina</taxon>
        <taxon>Agaricomycetes</taxon>
        <taxon>Agaricomycetidae</taxon>
        <taxon>Agaricales</taxon>
        <taxon>Agaricales incertae sedis</taxon>
        <taxon>Dendrothele</taxon>
    </lineage>
</organism>
<dbReference type="SUPFAM" id="SSF52540">
    <property type="entry name" value="P-loop containing nucleoside triphosphate hydrolases"/>
    <property type="match status" value="1"/>
</dbReference>
<evidence type="ECO:0000259" key="9">
    <source>
        <dbReference type="PROSITE" id="PS51456"/>
    </source>
</evidence>
<name>A0A4S8MNC7_DENBC</name>
<dbReference type="CDD" id="cd23767">
    <property type="entry name" value="IQCD"/>
    <property type="match status" value="1"/>
</dbReference>
<dbReference type="SMART" id="SM00015">
    <property type="entry name" value="IQ"/>
    <property type="match status" value="2"/>
</dbReference>
<dbReference type="GO" id="GO:0051015">
    <property type="term" value="F:actin filament binding"/>
    <property type="evidence" value="ECO:0007669"/>
    <property type="project" value="TreeGrafter"/>
</dbReference>
<sequence length="1388" mass="153166">MAENVYSKGTRVWLEDKDAEEQWAPGEVKSVSTMDAGEKIEICFVGSGGMETTICTSPAEITSNSPHLPPLMNPPNLEAPRELATLTHLNEPSVLHALRERYLQKKIYTYSGIALIAINPFEPLGIYGMETIERYMGVGVTKPVKLVKGVGTDADNEDEDEEEGEQLEELDPHLFAIAKDAYMAMTQDRKGQTIIVSGESGAGKTETAKYIMRYMAAVNAVNADGDAMSLSTPSPSQPNFPPRTPLSPNSPHSNSSPSKPAFNSSQLSLTSPSSFGRHSLSRPSIEQQILATNPILEAFGNAKTARNNNSSRFGKYIQILFDDEGTSSSLTTAYSPRDSHTYSTQPKTPTTPRTPRAPHSKSKTKVPPRITITGARIRTYLLERSRVVFQHGTGGEQNYHIFYQLCAGAASTSSSTPMSPEPVDDLGLGPDMKFHYLNSTSSSSSLHEGLNHRIPWADYAKDFVATKQALETVGIGREAQRGIFRLVAAILHLGNVSIIQKRDVAMIPDGDEAFERVVQLLGISSSSSSSSDEGSKLFKKWLLNRQISTPSRTQSKSGLAVGETFVKALNKDQAVNVRDGLAKWLYACLFEWLVGVVNGSLGEEGGRGGEGQKYGDGDKGMFIGVLDIYGFEHFESNHFEQFCINYANEKLQQQFTAHIFQLEQDTYEEEGIPWSFVEFVDNKKCVEVIESRYPYPGILALLDEECRLPTTTDMSFCQKLNDLLGAGPAAEVFKGVFNPMRGPNLPTTHLPTATAAVGGSANHLRPTTPTPSAHNHHSIAHHGPSTTSTTTGARPTNLHANTAFTIAHYAADVTYQVDGFLEKNRGVVPDEQVEVLRRWGGELVREVVGDSSHVGMGEGEKDKEKEGKGGNGVANGLGGGGKHAVVTSGQRKPTQCTLFKHSLNALMEMLYSTRIHYIRCVKPNNAKSPWLFDSAHVLAQLRACGVLETIRISAAGYPSRWSYEEFKERYSIFLPEPEQRQLATNPESFETRQVCESILHLTLPDEAQDIDAGHAKTPKAPLHHGSTKLYQLGKTKLFFRVRTLALLEGLRTRLLVEQEERREHAALEVQRVYRGWMARRLYAEMLRERNWAISVQCAVRAFLGRKVLEELKEERIRIREEEERILAEKKEKERQERERVIDLTTDTDILTVPAGSSSLASKSLPPVPQDGSLPQSKSGAQHADLIGASLPPRHISRPRHTGDPKHSHESAHGISKSKTSMESSHSTQRSQSRPRASSSRPPSRAQSPVGEMATAMLNLLHPTPPLEPYLGGLPVPTTSSRGRTKNYQSPTASSTSRTPSRPPSRTRAQSRPNTPSTPSKTSRLKKFAFYRHGQSKSVDTSKQPDHNQGVDEDNDVSTPLPELKIYNQFMRGREGGDPSLNLRPRWRY</sequence>
<feature type="compositionally biased region" description="Low complexity" evidence="8">
    <location>
        <begin position="1216"/>
        <end position="1248"/>
    </location>
</feature>
<dbReference type="GO" id="GO:0005737">
    <property type="term" value="C:cytoplasm"/>
    <property type="evidence" value="ECO:0007669"/>
    <property type="project" value="TreeGrafter"/>
</dbReference>
<feature type="compositionally biased region" description="Low complexity" evidence="8">
    <location>
        <begin position="246"/>
        <end position="274"/>
    </location>
</feature>
<protein>
    <submittedName>
        <fullName evidence="10">P-loop containing nucleoside triphosphate hydrolase protein</fullName>
    </submittedName>
</protein>
<dbReference type="OrthoDB" id="5592298at2759"/>
<keyword evidence="3 6" id="KW-0518">Myosin</keyword>
<accession>A0A4S8MNC7</accession>
<evidence type="ECO:0000256" key="8">
    <source>
        <dbReference type="SAM" id="MobiDB-lite"/>
    </source>
</evidence>
<feature type="compositionally biased region" description="Acidic residues" evidence="8">
    <location>
        <begin position="154"/>
        <end position="169"/>
    </location>
</feature>
<evidence type="ECO:0000256" key="1">
    <source>
        <dbReference type="ARBA" id="ARBA00022741"/>
    </source>
</evidence>